<protein>
    <submittedName>
        <fullName evidence="1">Uncharacterized protein</fullName>
    </submittedName>
</protein>
<proteinExistence type="predicted"/>
<dbReference type="EMBL" id="CAKMRJ010000318">
    <property type="protein sequence ID" value="CAH1419415.1"/>
    <property type="molecule type" value="Genomic_DNA"/>
</dbReference>
<comment type="caution">
    <text evidence="1">The sequence shown here is derived from an EMBL/GenBank/DDBJ whole genome shotgun (WGS) entry which is preliminary data.</text>
</comment>
<gene>
    <name evidence="1" type="ORF">LVIROSA_LOCUS6945</name>
</gene>
<evidence type="ECO:0000313" key="1">
    <source>
        <dbReference type="EMBL" id="CAH1419415.1"/>
    </source>
</evidence>
<sequence>MKLSLIFSYSTHALFTPLHCSVDKPALILLRTTPVSHQHSTTTSTLRQKANNSQPLILVLHHKISPLD</sequence>
<dbReference type="AlphaFoldDB" id="A0AAU9MBV3"/>
<evidence type="ECO:0000313" key="2">
    <source>
        <dbReference type="Proteomes" id="UP001157418"/>
    </source>
</evidence>
<keyword evidence="2" id="KW-1185">Reference proteome</keyword>
<name>A0AAU9MBV3_9ASTR</name>
<accession>A0AAU9MBV3</accession>
<organism evidence="1 2">
    <name type="scientific">Lactuca virosa</name>
    <dbReference type="NCBI Taxonomy" id="75947"/>
    <lineage>
        <taxon>Eukaryota</taxon>
        <taxon>Viridiplantae</taxon>
        <taxon>Streptophyta</taxon>
        <taxon>Embryophyta</taxon>
        <taxon>Tracheophyta</taxon>
        <taxon>Spermatophyta</taxon>
        <taxon>Magnoliopsida</taxon>
        <taxon>eudicotyledons</taxon>
        <taxon>Gunneridae</taxon>
        <taxon>Pentapetalae</taxon>
        <taxon>asterids</taxon>
        <taxon>campanulids</taxon>
        <taxon>Asterales</taxon>
        <taxon>Asteraceae</taxon>
        <taxon>Cichorioideae</taxon>
        <taxon>Cichorieae</taxon>
        <taxon>Lactucinae</taxon>
        <taxon>Lactuca</taxon>
    </lineage>
</organism>
<dbReference type="Proteomes" id="UP001157418">
    <property type="component" value="Unassembled WGS sequence"/>
</dbReference>
<reference evidence="1 2" key="1">
    <citation type="submission" date="2022-01" db="EMBL/GenBank/DDBJ databases">
        <authorList>
            <person name="Xiong W."/>
            <person name="Schranz E."/>
        </authorList>
    </citation>
    <scope>NUCLEOTIDE SEQUENCE [LARGE SCALE GENOMIC DNA]</scope>
</reference>